<keyword evidence="3" id="KW-1185">Reference proteome</keyword>
<feature type="region of interest" description="Disordered" evidence="1">
    <location>
        <begin position="95"/>
        <end position="118"/>
    </location>
</feature>
<evidence type="ECO:0000256" key="1">
    <source>
        <dbReference type="SAM" id="MobiDB-lite"/>
    </source>
</evidence>
<proteinExistence type="predicted"/>
<accession>A0A6G1EIC5</accession>
<feature type="region of interest" description="Disordered" evidence="1">
    <location>
        <begin position="1"/>
        <end position="54"/>
    </location>
</feature>
<evidence type="ECO:0000313" key="3">
    <source>
        <dbReference type="Proteomes" id="UP000479710"/>
    </source>
</evidence>
<protein>
    <submittedName>
        <fullName evidence="2">Uncharacterized protein</fullName>
    </submittedName>
</protein>
<feature type="compositionally biased region" description="Basic and acidic residues" evidence="1">
    <location>
        <begin position="1"/>
        <end position="11"/>
    </location>
</feature>
<sequence length="118" mass="12119">MEHGATRKQYREPVMTLAPWPGQASSPLAASEQRRAEEEDGGAGDEPRWRTARAGGAASGLLAGVGASSSLCWPVAVKKDEIMPGCTTSAVALPSSATTTQCPTPSACLLGAPPARTR</sequence>
<dbReference type="EMBL" id="SPHZ02000003">
    <property type="protein sequence ID" value="KAF0924499.1"/>
    <property type="molecule type" value="Genomic_DNA"/>
</dbReference>
<feature type="compositionally biased region" description="Polar residues" evidence="1">
    <location>
        <begin position="95"/>
        <end position="104"/>
    </location>
</feature>
<evidence type="ECO:0000313" key="2">
    <source>
        <dbReference type="EMBL" id="KAF0924499.1"/>
    </source>
</evidence>
<dbReference type="Proteomes" id="UP000479710">
    <property type="component" value="Unassembled WGS sequence"/>
</dbReference>
<dbReference type="AlphaFoldDB" id="A0A6G1EIC5"/>
<comment type="caution">
    <text evidence="2">The sequence shown here is derived from an EMBL/GenBank/DDBJ whole genome shotgun (WGS) entry which is preliminary data.</text>
</comment>
<name>A0A6G1EIC5_9ORYZ</name>
<organism evidence="2 3">
    <name type="scientific">Oryza meyeriana var. granulata</name>
    <dbReference type="NCBI Taxonomy" id="110450"/>
    <lineage>
        <taxon>Eukaryota</taxon>
        <taxon>Viridiplantae</taxon>
        <taxon>Streptophyta</taxon>
        <taxon>Embryophyta</taxon>
        <taxon>Tracheophyta</taxon>
        <taxon>Spermatophyta</taxon>
        <taxon>Magnoliopsida</taxon>
        <taxon>Liliopsida</taxon>
        <taxon>Poales</taxon>
        <taxon>Poaceae</taxon>
        <taxon>BOP clade</taxon>
        <taxon>Oryzoideae</taxon>
        <taxon>Oryzeae</taxon>
        <taxon>Oryzinae</taxon>
        <taxon>Oryza</taxon>
        <taxon>Oryza meyeriana</taxon>
    </lineage>
</organism>
<reference evidence="2 3" key="1">
    <citation type="submission" date="2019-11" db="EMBL/GenBank/DDBJ databases">
        <title>Whole genome sequence of Oryza granulata.</title>
        <authorList>
            <person name="Li W."/>
        </authorList>
    </citation>
    <scope>NUCLEOTIDE SEQUENCE [LARGE SCALE GENOMIC DNA]</scope>
    <source>
        <strain evidence="3">cv. Menghai</strain>
        <tissue evidence="2">Leaf</tissue>
    </source>
</reference>
<gene>
    <name evidence="2" type="ORF">E2562_010146</name>
</gene>